<reference evidence="2" key="2">
    <citation type="submission" date="2015-06" db="UniProtKB">
        <authorList>
            <consortium name="EnsemblMetazoa"/>
        </authorList>
    </citation>
    <scope>IDENTIFICATION</scope>
</reference>
<dbReference type="STRING" id="36166.T1H3J4"/>
<dbReference type="EnsemblMetazoa" id="MESCA010822-RA">
    <property type="protein sequence ID" value="MESCA010822-PA"/>
    <property type="gene ID" value="MESCA010822"/>
</dbReference>
<dbReference type="Proteomes" id="UP000015102">
    <property type="component" value="Unassembled WGS sequence"/>
</dbReference>
<dbReference type="EMBL" id="CAQQ02380882">
    <property type="status" value="NOT_ANNOTATED_CDS"/>
    <property type="molecule type" value="Genomic_DNA"/>
</dbReference>
<protein>
    <submittedName>
        <fullName evidence="2">Uncharacterized protein</fullName>
    </submittedName>
</protein>
<feature type="region of interest" description="Disordered" evidence="1">
    <location>
        <begin position="1"/>
        <end position="55"/>
    </location>
</feature>
<sequence>MENYLNQTKLPPKQPNESKENNNSKYAVPTVQPKTATVGSTRRGRGYALPFTHNPEKNTYELSYKNEGFKENSIFSGTRNNSTTTELTEDTPIIHSTDPEDAGSDYYGNSSTLPLRSNHDHDPFFNELQQRLPEYEYNKPRYSKQSTFLPPAPDPPAHDQSTLPYDEKIDALQFTPEPNGNVLRNTAASPDDMRRPMSYLTAVRSSKAPPVPKSPPPTASPRPKAVYQAGGGEKSYNRSKSEALLETNFDIDNETAGLNSLSNDSRSYSQPLETAM</sequence>
<feature type="compositionally biased region" description="Polar residues" evidence="1">
    <location>
        <begin position="74"/>
        <end position="86"/>
    </location>
</feature>
<name>T1H3J4_MEGSC</name>
<feature type="region of interest" description="Disordered" evidence="1">
    <location>
        <begin position="74"/>
        <end position="241"/>
    </location>
</feature>
<evidence type="ECO:0000313" key="2">
    <source>
        <dbReference type="EnsemblMetazoa" id="MESCA010822-PA"/>
    </source>
</evidence>
<keyword evidence="3" id="KW-1185">Reference proteome</keyword>
<proteinExistence type="predicted"/>
<dbReference type="AlphaFoldDB" id="T1H3J4"/>
<reference evidence="3" key="1">
    <citation type="submission" date="2013-02" db="EMBL/GenBank/DDBJ databases">
        <authorList>
            <person name="Hughes D."/>
        </authorList>
    </citation>
    <scope>NUCLEOTIDE SEQUENCE</scope>
    <source>
        <strain>Durham</strain>
        <strain evidence="3">NC isolate 2 -- Noor lab</strain>
    </source>
</reference>
<organism evidence="2 3">
    <name type="scientific">Megaselia scalaris</name>
    <name type="common">Humpbacked fly</name>
    <name type="synonym">Phora scalaris</name>
    <dbReference type="NCBI Taxonomy" id="36166"/>
    <lineage>
        <taxon>Eukaryota</taxon>
        <taxon>Metazoa</taxon>
        <taxon>Ecdysozoa</taxon>
        <taxon>Arthropoda</taxon>
        <taxon>Hexapoda</taxon>
        <taxon>Insecta</taxon>
        <taxon>Pterygota</taxon>
        <taxon>Neoptera</taxon>
        <taxon>Endopterygota</taxon>
        <taxon>Diptera</taxon>
        <taxon>Brachycera</taxon>
        <taxon>Muscomorpha</taxon>
        <taxon>Platypezoidea</taxon>
        <taxon>Phoridae</taxon>
        <taxon>Megaseliini</taxon>
        <taxon>Megaselia</taxon>
    </lineage>
</organism>
<feature type="compositionally biased region" description="Polar residues" evidence="1">
    <location>
        <begin position="176"/>
        <end position="188"/>
    </location>
</feature>
<evidence type="ECO:0000256" key="1">
    <source>
        <dbReference type="SAM" id="MobiDB-lite"/>
    </source>
</evidence>
<evidence type="ECO:0000313" key="3">
    <source>
        <dbReference type="Proteomes" id="UP000015102"/>
    </source>
</evidence>
<dbReference type="OMA" id="ALPFTHN"/>
<feature type="compositionally biased region" description="Polar residues" evidence="1">
    <location>
        <begin position="256"/>
        <end position="276"/>
    </location>
</feature>
<dbReference type="HOGENOM" id="CLU_1009317_0_0_1"/>
<accession>T1H3J4</accession>
<feature type="compositionally biased region" description="Pro residues" evidence="1">
    <location>
        <begin position="209"/>
        <end position="220"/>
    </location>
</feature>
<feature type="region of interest" description="Disordered" evidence="1">
    <location>
        <begin position="253"/>
        <end position="276"/>
    </location>
</feature>